<evidence type="ECO:0000259" key="6">
    <source>
        <dbReference type="PROSITE" id="PS51387"/>
    </source>
</evidence>
<gene>
    <name evidence="7" type="ORF">ACFO5K_18240</name>
</gene>
<dbReference type="InterPro" id="IPR036318">
    <property type="entry name" value="FAD-bd_PCMH-like_sf"/>
</dbReference>
<evidence type="ECO:0000256" key="4">
    <source>
        <dbReference type="ARBA" id="ARBA00022827"/>
    </source>
</evidence>
<proteinExistence type="inferred from homology"/>
<organism evidence="7 8">
    <name type="scientific">Nocardia halotolerans</name>
    <dbReference type="NCBI Taxonomy" id="1755878"/>
    <lineage>
        <taxon>Bacteria</taxon>
        <taxon>Bacillati</taxon>
        <taxon>Actinomycetota</taxon>
        <taxon>Actinomycetes</taxon>
        <taxon>Mycobacteriales</taxon>
        <taxon>Nocardiaceae</taxon>
        <taxon>Nocardia</taxon>
    </lineage>
</organism>
<accession>A0ABV8VMN2</accession>
<feature type="domain" description="FAD-binding PCMH-type" evidence="6">
    <location>
        <begin position="115"/>
        <end position="283"/>
    </location>
</feature>
<sequence>MALAHREPNRRTISIQLCSVSLCQNETVEYRFVMTERRGMAMFAGQGGKSGGFELTRRRLFTAGGALIAAASTTNCSGTDEPADDAVLRSTVRGRVLLPGDAGFDQARTPWNLTVDQSVRAVVELADADDASALIRYARQVGRSLAVQPNGHNPSPSADGTILVRTKRLDELRIDPDARTARVGAGVNWGQLQMAAGAHGLTGVAGSSPAVGVTGYTLGGGLSWFARQFGWACDNVIAFDIVDADGRARKVTASSDSSLFWALRGGGGDYALVTALEFRLHPAPELYGGKMLWPIDQAPRVMAAFREITATAPEEMTVWFSLLRMDGAAPMVGVDTTYLGQADAGRSLLAAFDRIDGRMVDSRRPMPPAELGSIVGEPTDPSPIRSHAELLNGFTDADAEAILTTSMEPLGAIQIRHLGGAIARPSDSPPGAVTAPYYMSLIGGEATPQAAAANDGRIQDYLRAVDRSRSRRTPLTLLSPGQTAVDAFDSATLDRLRGVKNSVDPEGVFRSNFPVREPASGR</sequence>
<dbReference type="InterPro" id="IPR016169">
    <property type="entry name" value="FAD-bd_PCMH_sub2"/>
</dbReference>
<dbReference type="PROSITE" id="PS51387">
    <property type="entry name" value="FAD_PCMH"/>
    <property type="match status" value="1"/>
</dbReference>
<dbReference type="InterPro" id="IPR016167">
    <property type="entry name" value="FAD-bd_PCMH_sub1"/>
</dbReference>
<keyword evidence="4" id="KW-0274">FAD</keyword>
<dbReference type="InterPro" id="IPR006094">
    <property type="entry name" value="Oxid_FAD_bind_N"/>
</dbReference>
<dbReference type="Proteomes" id="UP001595844">
    <property type="component" value="Unassembled WGS sequence"/>
</dbReference>
<keyword evidence="8" id="KW-1185">Reference proteome</keyword>
<dbReference type="Gene3D" id="3.40.462.20">
    <property type="match status" value="1"/>
</dbReference>
<dbReference type="InterPro" id="IPR050416">
    <property type="entry name" value="FAD-linked_Oxidoreductase"/>
</dbReference>
<dbReference type="EMBL" id="JBHSDL010000016">
    <property type="protein sequence ID" value="MFC4376045.1"/>
    <property type="molecule type" value="Genomic_DNA"/>
</dbReference>
<dbReference type="SUPFAM" id="SSF56176">
    <property type="entry name" value="FAD-binding/transporter-associated domain-like"/>
    <property type="match status" value="1"/>
</dbReference>
<dbReference type="RefSeq" id="WP_378564062.1">
    <property type="nucleotide sequence ID" value="NZ_JBHSDL010000016.1"/>
</dbReference>
<comment type="similarity">
    <text evidence="2">Belongs to the oxygen-dependent FAD-linked oxidoreductase family.</text>
</comment>
<evidence type="ECO:0000256" key="2">
    <source>
        <dbReference type="ARBA" id="ARBA00005466"/>
    </source>
</evidence>
<dbReference type="PANTHER" id="PTHR42973:SF39">
    <property type="entry name" value="FAD-BINDING PCMH-TYPE DOMAIN-CONTAINING PROTEIN"/>
    <property type="match status" value="1"/>
</dbReference>
<comment type="cofactor">
    <cofactor evidence="1">
        <name>FAD</name>
        <dbReference type="ChEBI" id="CHEBI:57692"/>
    </cofactor>
</comment>
<dbReference type="Pfam" id="PF01565">
    <property type="entry name" value="FAD_binding_4"/>
    <property type="match status" value="1"/>
</dbReference>
<keyword evidence="3" id="KW-0285">Flavoprotein</keyword>
<protein>
    <submittedName>
        <fullName evidence="7">FAD-binding oxidoreductase</fullName>
    </submittedName>
</protein>
<evidence type="ECO:0000256" key="5">
    <source>
        <dbReference type="ARBA" id="ARBA00023002"/>
    </source>
</evidence>
<comment type="caution">
    <text evidence="7">The sequence shown here is derived from an EMBL/GenBank/DDBJ whole genome shotgun (WGS) entry which is preliminary data.</text>
</comment>
<evidence type="ECO:0000313" key="8">
    <source>
        <dbReference type="Proteomes" id="UP001595844"/>
    </source>
</evidence>
<reference evidence="8" key="1">
    <citation type="journal article" date="2019" name="Int. J. Syst. Evol. Microbiol.">
        <title>The Global Catalogue of Microorganisms (GCM) 10K type strain sequencing project: providing services to taxonomists for standard genome sequencing and annotation.</title>
        <authorList>
            <consortium name="The Broad Institute Genomics Platform"/>
            <consortium name="The Broad Institute Genome Sequencing Center for Infectious Disease"/>
            <person name="Wu L."/>
            <person name="Ma J."/>
        </authorList>
    </citation>
    <scope>NUCLEOTIDE SEQUENCE [LARGE SCALE GENOMIC DNA]</scope>
    <source>
        <strain evidence="8">IBRC-M 10490</strain>
    </source>
</reference>
<keyword evidence="5" id="KW-0560">Oxidoreductase</keyword>
<evidence type="ECO:0000256" key="1">
    <source>
        <dbReference type="ARBA" id="ARBA00001974"/>
    </source>
</evidence>
<evidence type="ECO:0000256" key="3">
    <source>
        <dbReference type="ARBA" id="ARBA00022630"/>
    </source>
</evidence>
<dbReference type="InterPro" id="IPR016166">
    <property type="entry name" value="FAD-bd_PCMH"/>
</dbReference>
<dbReference type="PANTHER" id="PTHR42973">
    <property type="entry name" value="BINDING OXIDOREDUCTASE, PUTATIVE (AFU_ORTHOLOGUE AFUA_1G17690)-RELATED"/>
    <property type="match status" value="1"/>
</dbReference>
<dbReference type="Gene3D" id="3.30.43.10">
    <property type="entry name" value="Uridine Diphospho-n-acetylenolpyruvylglucosamine Reductase, domain 2"/>
    <property type="match status" value="1"/>
</dbReference>
<dbReference type="Gene3D" id="3.30.465.10">
    <property type="match status" value="1"/>
</dbReference>
<evidence type="ECO:0000313" key="7">
    <source>
        <dbReference type="EMBL" id="MFC4376045.1"/>
    </source>
</evidence>
<name>A0ABV8VMN2_9NOCA</name>